<evidence type="ECO:0000256" key="1">
    <source>
        <dbReference type="SAM" id="MobiDB-lite"/>
    </source>
</evidence>
<evidence type="ECO:0000313" key="4">
    <source>
        <dbReference type="Proteomes" id="UP000324800"/>
    </source>
</evidence>
<feature type="non-terminal residue" evidence="3">
    <location>
        <position position="347"/>
    </location>
</feature>
<feature type="region of interest" description="Disordered" evidence="1">
    <location>
        <begin position="327"/>
        <end position="347"/>
    </location>
</feature>
<gene>
    <name evidence="3" type="ORF">EZS28_042181</name>
</gene>
<accession>A0A5J4TWR7</accession>
<feature type="transmembrane region" description="Helical" evidence="2">
    <location>
        <begin position="21"/>
        <end position="40"/>
    </location>
</feature>
<reference evidence="3 4" key="1">
    <citation type="submission" date="2019-03" db="EMBL/GenBank/DDBJ databases">
        <title>Single cell metagenomics reveals metabolic interactions within the superorganism composed of flagellate Streblomastix strix and complex community of Bacteroidetes bacteria on its surface.</title>
        <authorList>
            <person name="Treitli S.C."/>
            <person name="Kolisko M."/>
            <person name="Husnik F."/>
            <person name="Keeling P."/>
            <person name="Hampl V."/>
        </authorList>
    </citation>
    <scope>NUCLEOTIDE SEQUENCE [LARGE SCALE GENOMIC DNA]</scope>
    <source>
        <strain evidence="3">ST1C</strain>
    </source>
</reference>
<feature type="compositionally biased region" description="Basic and acidic residues" evidence="1">
    <location>
        <begin position="334"/>
        <end position="347"/>
    </location>
</feature>
<dbReference type="EMBL" id="SNRW01024405">
    <property type="protein sequence ID" value="KAA6362292.1"/>
    <property type="molecule type" value="Genomic_DNA"/>
</dbReference>
<comment type="caution">
    <text evidence="3">The sequence shown here is derived from an EMBL/GenBank/DDBJ whole genome shotgun (WGS) entry which is preliminary data.</text>
</comment>
<dbReference type="AlphaFoldDB" id="A0A5J4TWR7"/>
<protein>
    <submittedName>
        <fullName evidence="3">Uncharacterized protein</fullName>
    </submittedName>
</protein>
<feature type="non-terminal residue" evidence="3">
    <location>
        <position position="1"/>
    </location>
</feature>
<sequence length="347" mass="38029">QVRQSNKYFSDKHNSKLTRTSILTTMAFINLLIALAFVAFGQNIDFYYYTDKIGNDGNLLQDYSQPAQTMIKYGNFSDFTPYQEGATVEDDSFFSIPEAGFADRKVSKRLTTEERACSTLDSMYQSKDYGWLGFVASALTGTDFKPSATWLIANGPNSWTIKSSEGSEPTTSQLQKTCGDPSLTLYSYIIQKYGMVTADCIPNTVTIPTDLTKCTNGGALDTKLKGYKEAFINIDGSDKLKEALITVGPVFLTEEDAIVIGWDQSHWIVASQNGEGDYNSIRYSYSAFSEYDGKILVNTGSAVVCTAGKYPSVDDCDCAAGDTKCLSGPPDCTSIKKETPKEDAHAQ</sequence>
<organism evidence="3 4">
    <name type="scientific">Streblomastix strix</name>
    <dbReference type="NCBI Taxonomy" id="222440"/>
    <lineage>
        <taxon>Eukaryota</taxon>
        <taxon>Metamonada</taxon>
        <taxon>Preaxostyla</taxon>
        <taxon>Oxymonadida</taxon>
        <taxon>Streblomastigidae</taxon>
        <taxon>Streblomastix</taxon>
    </lineage>
</organism>
<evidence type="ECO:0000313" key="3">
    <source>
        <dbReference type="EMBL" id="KAA6362292.1"/>
    </source>
</evidence>
<keyword evidence="2" id="KW-0812">Transmembrane</keyword>
<dbReference type="Proteomes" id="UP000324800">
    <property type="component" value="Unassembled WGS sequence"/>
</dbReference>
<name>A0A5J4TWR7_9EUKA</name>
<keyword evidence="2" id="KW-1133">Transmembrane helix</keyword>
<proteinExistence type="predicted"/>
<keyword evidence="2" id="KW-0472">Membrane</keyword>
<evidence type="ECO:0000256" key="2">
    <source>
        <dbReference type="SAM" id="Phobius"/>
    </source>
</evidence>